<sequence length="154" mass="17248">MNWFTMFLNVRGLGRAEKIRVVVKVIVKCRARIVFIQESKLNVVKPWVAKRLKASLHGGLEFFSIQVPVVLGGDFNVVKKEEKKLGASVNNGTMVDFGDFIQRHCLIDIPMTGGLYTWFKGNSEVVASRLDRFLLSPEVFSLVPKVGLSALPRS</sequence>
<dbReference type="PANTHER" id="PTHR33710">
    <property type="entry name" value="BNAC02G09200D PROTEIN"/>
    <property type="match status" value="1"/>
</dbReference>
<keyword evidence="3" id="KW-1185">Reference proteome</keyword>
<dbReference type="Proteomes" id="UP001472677">
    <property type="component" value="Unassembled WGS sequence"/>
</dbReference>
<dbReference type="PANTHER" id="PTHR33710:SF64">
    <property type="entry name" value="ENDONUCLEASE_EXONUCLEASE_PHOSPHATASE DOMAIN-CONTAINING PROTEIN"/>
    <property type="match status" value="1"/>
</dbReference>
<evidence type="ECO:0000313" key="2">
    <source>
        <dbReference type="EMBL" id="KAK8584508.1"/>
    </source>
</evidence>
<dbReference type="Gene3D" id="3.60.10.10">
    <property type="entry name" value="Endonuclease/exonuclease/phosphatase"/>
    <property type="match status" value="1"/>
</dbReference>
<dbReference type="Pfam" id="PF03372">
    <property type="entry name" value="Exo_endo_phos"/>
    <property type="match status" value="1"/>
</dbReference>
<gene>
    <name evidence="2" type="ORF">V6N12_068749</name>
</gene>
<comment type="caution">
    <text evidence="2">The sequence shown here is derived from an EMBL/GenBank/DDBJ whole genome shotgun (WGS) entry which is preliminary data.</text>
</comment>
<accession>A0ABR2FR92</accession>
<evidence type="ECO:0000259" key="1">
    <source>
        <dbReference type="Pfam" id="PF03372"/>
    </source>
</evidence>
<evidence type="ECO:0000313" key="3">
    <source>
        <dbReference type="Proteomes" id="UP001472677"/>
    </source>
</evidence>
<dbReference type="EMBL" id="JBBPBM010000005">
    <property type="protein sequence ID" value="KAK8584508.1"/>
    <property type="molecule type" value="Genomic_DNA"/>
</dbReference>
<dbReference type="SUPFAM" id="SSF56219">
    <property type="entry name" value="DNase I-like"/>
    <property type="match status" value="1"/>
</dbReference>
<organism evidence="2 3">
    <name type="scientific">Hibiscus sabdariffa</name>
    <name type="common">roselle</name>
    <dbReference type="NCBI Taxonomy" id="183260"/>
    <lineage>
        <taxon>Eukaryota</taxon>
        <taxon>Viridiplantae</taxon>
        <taxon>Streptophyta</taxon>
        <taxon>Embryophyta</taxon>
        <taxon>Tracheophyta</taxon>
        <taxon>Spermatophyta</taxon>
        <taxon>Magnoliopsida</taxon>
        <taxon>eudicotyledons</taxon>
        <taxon>Gunneridae</taxon>
        <taxon>Pentapetalae</taxon>
        <taxon>rosids</taxon>
        <taxon>malvids</taxon>
        <taxon>Malvales</taxon>
        <taxon>Malvaceae</taxon>
        <taxon>Malvoideae</taxon>
        <taxon>Hibiscus</taxon>
    </lineage>
</organism>
<dbReference type="InterPro" id="IPR036691">
    <property type="entry name" value="Endo/exonu/phosph_ase_sf"/>
</dbReference>
<feature type="domain" description="Endonuclease/exonuclease/phosphatase" evidence="1">
    <location>
        <begin position="7"/>
        <end position="150"/>
    </location>
</feature>
<dbReference type="InterPro" id="IPR005135">
    <property type="entry name" value="Endo/exonuclease/phosphatase"/>
</dbReference>
<reference evidence="2 3" key="1">
    <citation type="journal article" date="2024" name="G3 (Bethesda)">
        <title>Genome assembly of Hibiscus sabdariffa L. provides insights into metabolisms of medicinal natural products.</title>
        <authorList>
            <person name="Kim T."/>
        </authorList>
    </citation>
    <scope>NUCLEOTIDE SEQUENCE [LARGE SCALE GENOMIC DNA]</scope>
    <source>
        <strain evidence="2">TK-2024</strain>
        <tissue evidence="2">Old leaves</tissue>
    </source>
</reference>
<name>A0ABR2FR92_9ROSI</name>
<proteinExistence type="predicted"/>
<protein>
    <recommendedName>
        <fullName evidence="1">Endonuclease/exonuclease/phosphatase domain-containing protein</fullName>
    </recommendedName>
</protein>